<dbReference type="InterPro" id="IPR050697">
    <property type="entry name" value="Adenylyl/Guanylyl_Cyclase_3/4"/>
</dbReference>
<evidence type="ECO:0000256" key="2">
    <source>
        <dbReference type="ARBA" id="ARBA00005381"/>
    </source>
</evidence>
<dbReference type="GO" id="GO:0004016">
    <property type="term" value="F:adenylate cyclase activity"/>
    <property type="evidence" value="ECO:0007669"/>
    <property type="project" value="UniProtKB-ARBA"/>
</dbReference>
<feature type="transmembrane region" description="Helical" evidence="5">
    <location>
        <begin position="117"/>
        <end position="139"/>
    </location>
</feature>
<dbReference type="PANTHER" id="PTHR43081">
    <property type="entry name" value="ADENYLATE CYCLASE, TERMINAL-DIFFERENTIATION SPECIFIC-RELATED"/>
    <property type="match status" value="1"/>
</dbReference>
<dbReference type="EMBL" id="JACYWE010000002">
    <property type="protein sequence ID" value="MBD8505573.1"/>
    <property type="molecule type" value="Genomic_DNA"/>
</dbReference>
<reference evidence="7" key="1">
    <citation type="submission" date="2020-09" db="EMBL/GenBank/DDBJ databases">
        <title>Hoyosella lacisalsi sp. nov., a halotolerant actinobacterium isolated from soil of Lake Gudzhirganskoe.</title>
        <authorList>
            <person name="Yang Q."/>
            <person name="Guo P.Y."/>
            <person name="Liu S.W."/>
            <person name="Li F.N."/>
            <person name="Sun C.H."/>
        </authorList>
    </citation>
    <scope>NUCLEOTIDE SEQUENCE</scope>
    <source>
        <strain evidence="7">G463</strain>
    </source>
</reference>
<comment type="similarity">
    <text evidence="2">Belongs to the adenylyl cyclase class-3 family.</text>
</comment>
<feature type="transmembrane region" description="Helical" evidence="5">
    <location>
        <begin position="80"/>
        <end position="105"/>
    </location>
</feature>
<keyword evidence="5" id="KW-0812">Transmembrane</keyword>
<dbReference type="Pfam" id="PF00211">
    <property type="entry name" value="Guanylate_cyc"/>
    <property type="match status" value="1"/>
</dbReference>
<comment type="caution">
    <text evidence="7">The sequence shown here is derived from an EMBL/GenBank/DDBJ whole genome shotgun (WGS) entry which is preliminary data.</text>
</comment>
<evidence type="ECO:0000259" key="6">
    <source>
        <dbReference type="PROSITE" id="PS50125"/>
    </source>
</evidence>
<comment type="subcellular location">
    <subcellularLocation>
        <location evidence="1">Cell membrane</location>
        <topology evidence="1">Multi-pass membrane protein</topology>
    </subcellularLocation>
</comment>
<feature type="transmembrane region" description="Helical" evidence="5">
    <location>
        <begin position="41"/>
        <end position="59"/>
    </location>
</feature>
<dbReference type="CDD" id="cd07302">
    <property type="entry name" value="CHD"/>
    <property type="match status" value="1"/>
</dbReference>
<dbReference type="InterPro" id="IPR001054">
    <property type="entry name" value="A/G_cyclase"/>
</dbReference>
<dbReference type="AlphaFoldDB" id="A0A927JAI6"/>
<evidence type="ECO:0000256" key="1">
    <source>
        <dbReference type="ARBA" id="ARBA00004651"/>
    </source>
</evidence>
<dbReference type="GO" id="GO:0006171">
    <property type="term" value="P:cAMP biosynthetic process"/>
    <property type="evidence" value="ECO:0007669"/>
    <property type="project" value="TreeGrafter"/>
</dbReference>
<name>A0A927JAI6_9ACTN</name>
<protein>
    <submittedName>
        <fullName evidence="7">Adenylate/guanylate cyclase domain-containing protein</fullName>
    </submittedName>
</protein>
<dbReference type="RefSeq" id="WP_192038069.1">
    <property type="nucleotide sequence ID" value="NZ_JACYWE010000002.1"/>
</dbReference>
<dbReference type="SMART" id="SM00044">
    <property type="entry name" value="CYCc"/>
    <property type="match status" value="1"/>
</dbReference>
<feature type="domain" description="Guanylate cyclase" evidence="6">
    <location>
        <begin position="293"/>
        <end position="416"/>
    </location>
</feature>
<feature type="transmembrane region" description="Helical" evidence="5">
    <location>
        <begin position="166"/>
        <end position="188"/>
    </location>
</feature>
<proteinExistence type="inferred from homology"/>
<keyword evidence="8" id="KW-1185">Reference proteome</keyword>
<evidence type="ECO:0000256" key="3">
    <source>
        <dbReference type="ARBA" id="ARBA00022475"/>
    </source>
</evidence>
<dbReference type="PANTHER" id="PTHR43081:SF17">
    <property type="entry name" value="BLL5647 PROTEIN"/>
    <property type="match status" value="1"/>
</dbReference>
<evidence type="ECO:0000256" key="4">
    <source>
        <dbReference type="ARBA" id="ARBA00023136"/>
    </source>
</evidence>
<dbReference type="PROSITE" id="PS50125">
    <property type="entry name" value="GUANYLATE_CYCLASE_2"/>
    <property type="match status" value="1"/>
</dbReference>
<feature type="transmembrane region" description="Helical" evidence="5">
    <location>
        <begin position="194"/>
        <end position="215"/>
    </location>
</feature>
<organism evidence="7 8">
    <name type="scientific">Lolliginicoccus lacisalsi</name>
    <dbReference type="NCBI Taxonomy" id="2742202"/>
    <lineage>
        <taxon>Bacteria</taxon>
        <taxon>Bacillati</taxon>
        <taxon>Actinomycetota</taxon>
        <taxon>Actinomycetes</taxon>
        <taxon>Mycobacteriales</taxon>
        <taxon>Hoyosellaceae</taxon>
        <taxon>Lolliginicoccus</taxon>
    </lineage>
</organism>
<keyword evidence="3" id="KW-1003">Cell membrane</keyword>
<evidence type="ECO:0000313" key="7">
    <source>
        <dbReference type="EMBL" id="MBD8505573.1"/>
    </source>
</evidence>
<evidence type="ECO:0000256" key="5">
    <source>
        <dbReference type="SAM" id="Phobius"/>
    </source>
</evidence>
<sequence>MKSSRAALLVALLLGNAFVVAWWWTSAWLLDDSTASPAEHWAIATVAVLGAAVIALRVDRFIRAWTSSSVAPTDADLRQALAAATFVALGCGFLFGSIIVLDHYVGTGAMPGDPAPWWIVGSVAWLAAGINHWIAVWWLRPALLREFGRAAVGSVATSRAWSERMWTVRVVSVPAVPLLLLAGALAGGGGSGGAAQAAIMAGAATAVVSSLLLGGMSARRLAAMRHAIRDRRRPVVDSVTEAGALQAVVGELIDESVRSQASQELFGQHVGRDVARQALEHGTELRAETRFVAVMFVDLVGSTRAASTMRPGEVVAMLNRFFDTVIRVVDQHRGFVNKFVGDEALIVFGAPVFQVEAVTQALATARELVDALAGMPEIQVGIGVSAGTVTAGNVGAAERFEYTVIGDPVNEAARLTELAKKHPGHVLASATAVGFASEAEQALWTSGDLVELRGRSKLTRLAWPVAPTRTHG</sequence>
<dbReference type="Gene3D" id="3.30.70.1230">
    <property type="entry name" value="Nucleotide cyclase"/>
    <property type="match status" value="1"/>
</dbReference>
<keyword evidence="5" id="KW-1133">Transmembrane helix</keyword>
<dbReference type="InterPro" id="IPR029787">
    <property type="entry name" value="Nucleotide_cyclase"/>
</dbReference>
<keyword evidence="4 5" id="KW-0472">Membrane</keyword>
<gene>
    <name evidence="7" type="ORF">HT102_03600</name>
</gene>
<dbReference type="GO" id="GO:0005886">
    <property type="term" value="C:plasma membrane"/>
    <property type="evidence" value="ECO:0007669"/>
    <property type="project" value="UniProtKB-SubCell"/>
</dbReference>
<dbReference type="SUPFAM" id="SSF55073">
    <property type="entry name" value="Nucleotide cyclase"/>
    <property type="match status" value="1"/>
</dbReference>
<evidence type="ECO:0000313" key="8">
    <source>
        <dbReference type="Proteomes" id="UP000642993"/>
    </source>
</evidence>
<accession>A0A927JAI6</accession>
<dbReference type="GO" id="GO:0035556">
    <property type="term" value="P:intracellular signal transduction"/>
    <property type="evidence" value="ECO:0007669"/>
    <property type="project" value="InterPro"/>
</dbReference>
<dbReference type="Proteomes" id="UP000642993">
    <property type="component" value="Unassembled WGS sequence"/>
</dbReference>